<feature type="chain" id="PRO_5045209389" description="Secreted protein" evidence="1">
    <location>
        <begin position="23"/>
        <end position="170"/>
    </location>
</feature>
<gene>
    <name evidence="2" type="ORF">H8A87_10920</name>
</gene>
<evidence type="ECO:0000313" key="2">
    <source>
        <dbReference type="EMBL" id="MBI6549219.1"/>
    </source>
</evidence>
<dbReference type="EMBL" id="JACOII010000038">
    <property type="protein sequence ID" value="MBI6549219.1"/>
    <property type="molecule type" value="Genomic_DNA"/>
</dbReference>
<feature type="signal peptide" evidence="1">
    <location>
        <begin position="1"/>
        <end position="22"/>
    </location>
</feature>
<protein>
    <recommendedName>
        <fullName evidence="4">Secreted protein</fullName>
    </recommendedName>
</protein>
<proteinExistence type="predicted"/>
<evidence type="ECO:0008006" key="4">
    <source>
        <dbReference type="Google" id="ProtNLM"/>
    </source>
</evidence>
<sequence length="170" mass="19092">MRLFTQILFFSFLSLISLPSVARLSTPDEIMQQVQERGVNAVVAELGEEHERNKIAHKISTGDSQWLQIAFKLSPNIHTKFSKKTVDALSLALINNPVEVLALAKTHRTLSSTDICNNMPSTIKGSAQQKSFIKKVVGSLNAAEKSNFGKNRDSIQMCLWEFEKVYSNYF</sequence>
<accession>A0ABS0U6V2</accession>
<reference evidence="2 3" key="1">
    <citation type="submission" date="2020-08" db="EMBL/GenBank/DDBJ databases">
        <title>Description of Xenorhabdus lircayensis sp. nov., the symbiotic bacterium associated with the entomopathogenic nematode Steirnernema unicornum.</title>
        <authorList>
            <person name="Castaneda-Alvarez C."/>
            <person name="Prodan S."/>
            <person name="Zamorano A."/>
            <person name="San-Blas E."/>
            <person name="Aballay E."/>
        </authorList>
    </citation>
    <scope>NUCLEOTIDE SEQUENCE [LARGE SCALE GENOMIC DNA]</scope>
    <source>
        <strain evidence="2 3">VLS</strain>
    </source>
</reference>
<organism evidence="2 3">
    <name type="scientific">Xenorhabdus lircayensis</name>
    <dbReference type="NCBI Taxonomy" id="2763499"/>
    <lineage>
        <taxon>Bacteria</taxon>
        <taxon>Pseudomonadati</taxon>
        <taxon>Pseudomonadota</taxon>
        <taxon>Gammaproteobacteria</taxon>
        <taxon>Enterobacterales</taxon>
        <taxon>Morganellaceae</taxon>
        <taxon>Xenorhabdus</taxon>
    </lineage>
</organism>
<evidence type="ECO:0000256" key="1">
    <source>
        <dbReference type="SAM" id="SignalP"/>
    </source>
</evidence>
<name>A0ABS0U6V2_9GAMM</name>
<dbReference type="RefSeq" id="WP_198689998.1">
    <property type="nucleotide sequence ID" value="NZ_CAWPUD010000036.1"/>
</dbReference>
<keyword evidence="3" id="KW-1185">Reference proteome</keyword>
<dbReference type="Proteomes" id="UP000696184">
    <property type="component" value="Unassembled WGS sequence"/>
</dbReference>
<comment type="caution">
    <text evidence="2">The sequence shown here is derived from an EMBL/GenBank/DDBJ whole genome shotgun (WGS) entry which is preliminary data.</text>
</comment>
<evidence type="ECO:0000313" key="3">
    <source>
        <dbReference type="Proteomes" id="UP000696184"/>
    </source>
</evidence>
<keyword evidence="1" id="KW-0732">Signal</keyword>